<evidence type="ECO:0000313" key="1">
    <source>
        <dbReference type="EMBL" id="HHJ63805.1"/>
    </source>
</evidence>
<dbReference type="Gene3D" id="2.40.10.220">
    <property type="entry name" value="predicted glycosyltransferase like domains"/>
    <property type="match status" value="1"/>
</dbReference>
<dbReference type="Proteomes" id="UP000885792">
    <property type="component" value="Unassembled WGS sequence"/>
</dbReference>
<organism evidence="1">
    <name type="scientific">Aquifex aeolicus</name>
    <dbReference type="NCBI Taxonomy" id="63363"/>
    <lineage>
        <taxon>Bacteria</taxon>
        <taxon>Pseudomonadati</taxon>
        <taxon>Aquificota</taxon>
        <taxon>Aquificia</taxon>
        <taxon>Aquificales</taxon>
        <taxon>Aquificaceae</taxon>
        <taxon>Aquifex</taxon>
    </lineage>
</organism>
<accession>A0A7C5L4I4</accession>
<gene>
    <name evidence="1" type="ORF">ENJ61_02760</name>
</gene>
<name>A0A7C5L4I4_AQUAO</name>
<sequence length="199" mass="22305">MTDSRALFRSGRRYRGFVSTDRGAVPVTFNVYPLTPEEVRLKHIFPTNITERLSRGSVVFVLIENEKPLIGELRILSPGGRFIPARLDYVTEDRRKLPRVKVEGILDVEAELACRTGHYTGKVVDLSMASLSIDTGVDLSPQNCNVQLSYRDTQAQLKGRVVRSFNGTVVVELENSDSEMTDILGKIYADIFLINQRSG</sequence>
<proteinExistence type="predicted"/>
<dbReference type="AlphaFoldDB" id="A0A7C5L4I4"/>
<dbReference type="EMBL" id="DRNB01000102">
    <property type="protein sequence ID" value="HHJ63805.1"/>
    <property type="molecule type" value="Genomic_DNA"/>
</dbReference>
<comment type="caution">
    <text evidence="1">The sequence shown here is derived from an EMBL/GenBank/DDBJ whole genome shotgun (WGS) entry which is preliminary data.</text>
</comment>
<dbReference type="SUPFAM" id="SSF141371">
    <property type="entry name" value="PilZ domain-like"/>
    <property type="match status" value="1"/>
</dbReference>
<protein>
    <recommendedName>
        <fullName evidence="2">PilZ domain-containing protein</fullName>
    </recommendedName>
</protein>
<evidence type="ECO:0008006" key="2">
    <source>
        <dbReference type="Google" id="ProtNLM"/>
    </source>
</evidence>
<reference evidence="1" key="1">
    <citation type="journal article" date="2020" name="mSystems">
        <title>Genome- and Community-Level Interaction Insights into Carbon Utilization and Element Cycling Functions of Hydrothermarchaeota in Hydrothermal Sediment.</title>
        <authorList>
            <person name="Zhou Z."/>
            <person name="Liu Y."/>
            <person name="Xu W."/>
            <person name="Pan J."/>
            <person name="Luo Z.H."/>
            <person name="Li M."/>
        </authorList>
    </citation>
    <scope>NUCLEOTIDE SEQUENCE [LARGE SCALE GENOMIC DNA]</scope>
    <source>
        <strain evidence="1">HyVt-501</strain>
    </source>
</reference>